<name>A0A328TLR9_9GAMM</name>
<accession>A0A328TLR9</accession>
<proteinExistence type="predicted"/>
<dbReference type="AlphaFoldDB" id="A0A328TLR9"/>
<organism evidence="1 2">
    <name type="scientific">Candidatus Erwinia dacicola</name>
    <dbReference type="NCBI Taxonomy" id="252393"/>
    <lineage>
        <taxon>Bacteria</taxon>
        <taxon>Pseudomonadati</taxon>
        <taxon>Pseudomonadota</taxon>
        <taxon>Gammaproteobacteria</taxon>
        <taxon>Enterobacterales</taxon>
        <taxon>Erwiniaceae</taxon>
        <taxon>Erwinia</taxon>
    </lineage>
</organism>
<gene>
    <name evidence="1" type="ORF">ACZ87_03243</name>
</gene>
<dbReference type="Pfam" id="PF11363">
    <property type="entry name" value="DUF3164"/>
    <property type="match status" value="1"/>
</dbReference>
<reference evidence="1" key="1">
    <citation type="submission" date="2018-04" db="EMBL/GenBank/DDBJ databases">
        <title>Genomes of the Obligate Erwinia dacicola and Facultative Enterobacter sp. OLF Endosymbionts of the Olive Fruit fly, Bactrocera oleae.</title>
        <authorList>
            <person name="Estes A.M."/>
            <person name="Hearn D.J."/>
            <person name="Agarwal S."/>
            <person name="Pierson E.A."/>
            <person name="Dunning-Hotopp J.C."/>
        </authorList>
    </citation>
    <scope>NUCLEOTIDE SEQUENCE [LARGE SCALE GENOMIC DNA]</scope>
    <source>
        <strain evidence="1">Oroville</strain>
    </source>
</reference>
<dbReference type="RefSeq" id="WP_162475579.1">
    <property type="nucleotide sequence ID" value="NZ_LJAM02000513.1"/>
</dbReference>
<dbReference type="InterPro" id="IPR021505">
    <property type="entry name" value="Phage_B3_Orf6"/>
</dbReference>
<evidence type="ECO:0000313" key="2">
    <source>
        <dbReference type="Proteomes" id="UP000244334"/>
    </source>
</evidence>
<sequence>MNALSEAVQVVGSKSYIRLYERIGDTDQYRPISLDVAGV</sequence>
<dbReference type="Proteomes" id="UP000244334">
    <property type="component" value="Unassembled WGS sequence"/>
</dbReference>
<comment type="caution">
    <text evidence="1">The sequence shown here is derived from an EMBL/GenBank/DDBJ whole genome shotgun (WGS) entry which is preliminary data.</text>
</comment>
<keyword evidence="2" id="KW-1185">Reference proteome</keyword>
<protein>
    <submittedName>
        <fullName evidence="1">Uncharacterized protein</fullName>
    </submittedName>
</protein>
<dbReference type="EMBL" id="LJAM02000513">
    <property type="protein sequence ID" value="RAP69965.1"/>
    <property type="molecule type" value="Genomic_DNA"/>
</dbReference>
<evidence type="ECO:0000313" key="1">
    <source>
        <dbReference type="EMBL" id="RAP69965.1"/>
    </source>
</evidence>